<dbReference type="GO" id="GO:0006260">
    <property type="term" value="P:DNA replication"/>
    <property type="evidence" value="ECO:0007669"/>
    <property type="project" value="UniProtKB-KW"/>
</dbReference>
<dbReference type="InterPro" id="IPR011009">
    <property type="entry name" value="Kinase-like_dom_sf"/>
</dbReference>
<dbReference type="Pfam" id="PF22466">
    <property type="entry name" value="PSF3_N"/>
    <property type="match status" value="1"/>
</dbReference>
<dbReference type="Gene3D" id="1.10.510.10">
    <property type="entry name" value="Transferase(Phosphotransferase) domain 1"/>
    <property type="match status" value="1"/>
</dbReference>
<dbReference type="Gene3D" id="3.30.200.20">
    <property type="entry name" value="Phosphorylase Kinase, domain 1"/>
    <property type="match status" value="1"/>
</dbReference>
<dbReference type="GO" id="GO:0005524">
    <property type="term" value="F:ATP binding"/>
    <property type="evidence" value="ECO:0007669"/>
    <property type="project" value="UniProtKB-KW"/>
</dbReference>
<dbReference type="GO" id="GO:0004672">
    <property type="term" value="F:protein kinase activity"/>
    <property type="evidence" value="ECO:0007669"/>
    <property type="project" value="InterPro"/>
</dbReference>
<gene>
    <name evidence="8" type="ORF">PROFUN_15257</name>
</gene>
<dbReference type="InterPro" id="IPR000719">
    <property type="entry name" value="Prot_kinase_dom"/>
</dbReference>
<dbReference type="SUPFAM" id="SSF56112">
    <property type="entry name" value="Protein kinase-like (PK-like)"/>
    <property type="match status" value="1"/>
</dbReference>
<dbReference type="Proteomes" id="UP000241769">
    <property type="component" value="Unassembled WGS sequence"/>
</dbReference>
<dbReference type="Gene3D" id="1.20.58.2050">
    <property type="match status" value="1"/>
</dbReference>
<keyword evidence="3" id="KW-0547">Nucleotide-binding</keyword>
<dbReference type="CDD" id="cd21693">
    <property type="entry name" value="GINS_B_Psf3"/>
    <property type="match status" value="1"/>
</dbReference>
<proteinExistence type="predicted"/>
<accession>A0A2P6MXJ7</accession>
<feature type="region of interest" description="Disordered" evidence="6">
    <location>
        <begin position="293"/>
        <end position="314"/>
    </location>
</feature>
<dbReference type="InterPro" id="IPR008271">
    <property type="entry name" value="Ser/Thr_kinase_AS"/>
</dbReference>
<evidence type="ECO:0000313" key="8">
    <source>
        <dbReference type="EMBL" id="PRP76403.1"/>
    </source>
</evidence>
<evidence type="ECO:0000256" key="2">
    <source>
        <dbReference type="ARBA" id="ARBA00022705"/>
    </source>
</evidence>
<feature type="domain" description="Protein kinase" evidence="7">
    <location>
        <begin position="4"/>
        <end position="286"/>
    </location>
</feature>
<dbReference type="PANTHER" id="PTHR24055">
    <property type="entry name" value="MITOGEN-ACTIVATED PROTEIN KINASE"/>
    <property type="match status" value="1"/>
</dbReference>
<dbReference type="STRING" id="1890364.A0A2P6MXJ7"/>
<dbReference type="CDD" id="cd11713">
    <property type="entry name" value="GINS_A_psf3"/>
    <property type="match status" value="1"/>
</dbReference>
<name>A0A2P6MXJ7_9EUKA</name>
<organism evidence="8 9">
    <name type="scientific">Planoprotostelium fungivorum</name>
    <dbReference type="NCBI Taxonomy" id="1890364"/>
    <lineage>
        <taxon>Eukaryota</taxon>
        <taxon>Amoebozoa</taxon>
        <taxon>Evosea</taxon>
        <taxon>Variosea</taxon>
        <taxon>Cavosteliida</taxon>
        <taxon>Cavosteliaceae</taxon>
        <taxon>Planoprotostelium</taxon>
    </lineage>
</organism>
<reference evidence="8 9" key="1">
    <citation type="journal article" date="2018" name="Genome Biol. Evol.">
        <title>Multiple Roots of Fruiting Body Formation in Amoebozoa.</title>
        <authorList>
            <person name="Hillmann F."/>
            <person name="Forbes G."/>
            <person name="Novohradska S."/>
            <person name="Ferling I."/>
            <person name="Riege K."/>
            <person name="Groth M."/>
            <person name="Westermann M."/>
            <person name="Marz M."/>
            <person name="Spaller T."/>
            <person name="Winckler T."/>
            <person name="Schaap P."/>
            <person name="Glockner G."/>
        </authorList>
    </citation>
    <scope>NUCLEOTIDE SEQUENCE [LARGE SCALE GENOMIC DNA]</scope>
    <source>
        <strain evidence="8 9">Jena</strain>
    </source>
</reference>
<dbReference type="SUPFAM" id="SSF158573">
    <property type="entry name" value="GINS helical bundle-like"/>
    <property type="match status" value="1"/>
</dbReference>
<evidence type="ECO:0000256" key="4">
    <source>
        <dbReference type="ARBA" id="ARBA00022840"/>
    </source>
</evidence>
<dbReference type="InterPro" id="IPR050117">
    <property type="entry name" value="MAPK"/>
</dbReference>
<dbReference type="CDD" id="cd07831">
    <property type="entry name" value="STKc_MOK"/>
    <property type="match status" value="1"/>
</dbReference>
<dbReference type="Pfam" id="PF00069">
    <property type="entry name" value="Pkinase"/>
    <property type="match status" value="1"/>
</dbReference>
<keyword evidence="4" id="KW-0067">ATP-binding</keyword>
<dbReference type="FunFam" id="1.10.510.10:FF:000773">
    <property type="entry name" value="MOK protein kinase"/>
    <property type="match status" value="1"/>
</dbReference>
<dbReference type="Pfam" id="PF05916">
    <property type="entry name" value="Sld5"/>
    <property type="match status" value="1"/>
</dbReference>
<dbReference type="InterPro" id="IPR038437">
    <property type="entry name" value="GINS_Psf3_sf"/>
</dbReference>
<dbReference type="InParanoid" id="A0A2P6MXJ7"/>
<keyword evidence="5" id="KW-0539">Nucleus</keyword>
<dbReference type="SMART" id="SM00220">
    <property type="entry name" value="S_TKc"/>
    <property type="match status" value="1"/>
</dbReference>
<evidence type="ECO:0000256" key="6">
    <source>
        <dbReference type="SAM" id="MobiDB-lite"/>
    </source>
</evidence>
<dbReference type="OrthoDB" id="2158884at2759"/>
<keyword evidence="9" id="KW-1185">Reference proteome</keyword>
<protein>
    <recommendedName>
        <fullName evidence="7">Protein kinase domain-containing protein</fullName>
    </recommendedName>
</protein>
<dbReference type="SUPFAM" id="SSF160059">
    <property type="entry name" value="PriA/YqbF domain"/>
    <property type="match status" value="1"/>
</dbReference>
<dbReference type="InterPro" id="IPR036224">
    <property type="entry name" value="GINS_bundle-like_dom_sf"/>
</dbReference>
<keyword evidence="2" id="KW-0235">DNA replication</keyword>
<dbReference type="FunFam" id="3.30.200.20:FF:000271">
    <property type="entry name" value="MAPK/MAK/MRK overlapping kinase"/>
    <property type="match status" value="1"/>
</dbReference>
<evidence type="ECO:0000256" key="5">
    <source>
        <dbReference type="ARBA" id="ARBA00023242"/>
    </source>
</evidence>
<dbReference type="PROSITE" id="PS50011">
    <property type="entry name" value="PROTEIN_KINASE_DOM"/>
    <property type="match status" value="1"/>
</dbReference>
<sequence>MHKYKLISKKGEGTFSEVVKAVVIKTNKQVAIKRMKTHFETQEQVNSIREIQALRRLAPHPCIVKLLDVVFDKPTGRLALVFELMDMNIYELIRGRKTYLQESKVKSYMYQLLKAIDHMHRNGIFHRDIKPENLLLTQDTLKLADLGSCRGIKSKQPFTEYISTRWYRAPECLLTDGYYTHKMDMWGVGCVMFEVLSLYPLFPGTNELDQIQRIHNIIGTPPTEVLNKMRRRSTHMNFNFPPKVGTGIDKLLPNASADCLDLLKKLLAYNPDERLSSRTALKHPYFKDLREAEKRARNSNAGEEPSPRGPDDATVTLRRIDQSDSSKLPVELNGRKPVRVCRRSAFTHSTQEKEQLTLPQLTKPSENINLPPIDRGLYVFEFIGWSRGNSTFMLFCDILLVKSNRKVPITFKNIGYHLGYLDPGLAEEDLPAGSQVELPLWLSKELCRSSHSTMALPKACTAKFMGNLRTDPVSVPLGVLTPYFYTLPRQIFPFVPANECTSLLELQQNALRERYQEILIKSQNMRNVDLHEFRRKLTVHEKKIFDAGYASAVGYDEWRNGKSQQLTASNVIINKKRRLESDVFSPSGKRTHR</sequence>
<comment type="caution">
    <text evidence="8">The sequence shown here is derived from an EMBL/GenBank/DDBJ whole genome shotgun (WGS) entry which is preliminary data.</text>
</comment>
<evidence type="ECO:0000256" key="1">
    <source>
        <dbReference type="ARBA" id="ARBA00004123"/>
    </source>
</evidence>
<dbReference type="EMBL" id="MDYQ01000329">
    <property type="protein sequence ID" value="PRP76403.1"/>
    <property type="molecule type" value="Genomic_DNA"/>
</dbReference>
<comment type="subcellular location">
    <subcellularLocation>
        <location evidence="1">Nucleus</location>
    </subcellularLocation>
</comment>
<evidence type="ECO:0000313" key="9">
    <source>
        <dbReference type="Proteomes" id="UP000241769"/>
    </source>
</evidence>
<evidence type="ECO:0000259" key="7">
    <source>
        <dbReference type="PROSITE" id="PS50011"/>
    </source>
</evidence>
<dbReference type="InterPro" id="IPR021151">
    <property type="entry name" value="GINS_A"/>
</dbReference>
<dbReference type="GO" id="GO:0005634">
    <property type="term" value="C:nucleus"/>
    <property type="evidence" value="ECO:0007669"/>
    <property type="project" value="UniProtKB-SubCell"/>
</dbReference>
<dbReference type="AlphaFoldDB" id="A0A2P6MXJ7"/>
<evidence type="ECO:0000256" key="3">
    <source>
        <dbReference type="ARBA" id="ARBA00022741"/>
    </source>
</evidence>
<dbReference type="PROSITE" id="PS00108">
    <property type="entry name" value="PROTEIN_KINASE_ST"/>
    <property type="match status" value="1"/>
</dbReference>
<dbReference type="InterPro" id="IPR055221">
    <property type="entry name" value="PSF3_N"/>
</dbReference>